<name>A0A6A6SVK2_9PLEO</name>
<protein>
    <submittedName>
        <fullName evidence="2">Uncharacterized protein</fullName>
    </submittedName>
</protein>
<dbReference type="EMBL" id="MU004421">
    <property type="protein sequence ID" value="KAF2651622.1"/>
    <property type="molecule type" value="Genomic_DNA"/>
</dbReference>
<gene>
    <name evidence="2" type="ORF">K491DRAFT_606495</name>
</gene>
<dbReference type="Proteomes" id="UP000799324">
    <property type="component" value="Unassembled WGS sequence"/>
</dbReference>
<accession>A0A6A6SVK2</accession>
<reference evidence="2" key="1">
    <citation type="journal article" date="2020" name="Stud. Mycol.">
        <title>101 Dothideomycetes genomes: a test case for predicting lifestyles and emergence of pathogens.</title>
        <authorList>
            <person name="Haridas S."/>
            <person name="Albert R."/>
            <person name="Binder M."/>
            <person name="Bloem J."/>
            <person name="Labutti K."/>
            <person name="Salamov A."/>
            <person name="Andreopoulos B."/>
            <person name="Baker S."/>
            <person name="Barry K."/>
            <person name="Bills G."/>
            <person name="Bluhm B."/>
            <person name="Cannon C."/>
            <person name="Castanera R."/>
            <person name="Culley D."/>
            <person name="Daum C."/>
            <person name="Ezra D."/>
            <person name="Gonzalez J."/>
            <person name="Henrissat B."/>
            <person name="Kuo A."/>
            <person name="Liang C."/>
            <person name="Lipzen A."/>
            <person name="Lutzoni F."/>
            <person name="Magnuson J."/>
            <person name="Mondo S."/>
            <person name="Nolan M."/>
            <person name="Ohm R."/>
            <person name="Pangilinan J."/>
            <person name="Park H.-J."/>
            <person name="Ramirez L."/>
            <person name="Alfaro M."/>
            <person name="Sun H."/>
            <person name="Tritt A."/>
            <person name="Yoshinaga Y."/>
            <person name="Zwiers L.-H."/>
            <person name="Turgeon B."/>
            <person name="Goodwin S."/>
            <person name="Spatafora J."/>
            <person name="Crous P."/>
            <person name="Grigoriev I."/>
        </authorList>
    </citation>
    <scope>NUCLEOTIDE SEQUENCE</scope>
    <source>
        <strain evidence="2">CBS 122681</strain>
    </source>
</reference>
<dbReference type="OrthoDB" id="3920481at2759"/>
<evidence type="ECO:0000313" key="3">
    <source>
        <dbReference type="Proteomes" id="UP000799324"/>
    </source>
</evidence>
<keyword evidence="3" id="KW-1185">Reference proteome</keyword>
<evidence type="ECO:0000313" key="2">
    <source>
        <dbReference type="EMBL" id="KAF2651622.1"/>
    </source>
</evidence>
<feature type="compositionally biased region" description="Low complexity" evidence="1">
    <location>
        <begin position="95"/>
        <end position="115"/>
    </location>
</feature>
<feature type="region of interest" description="Disordered" evidence="1">
    <location>
        <begin position="79"/>
        <end position="118"/>
    </location>
</feature>
<evidence type="ECO:0000256" key="1">
    <source>
        <dbReference type="SAM" id="MobiDB-lite"/>
    </source>
</evidence>
<proteinExistence type="predicted"/>
<sequence length="158" mass="17014">MRSDLDSPAYPCSSTCYFTYIPSPSTHFSVETPHATPTAAYSFNTVSDPLNPLLAIRELSPSYQLSSTMDSSKLLQLQTNAAHSRPAAQPVQHRSSISSSNSNSSDSSLTSGRNSPVPQNVCCARCRRTSIGFSGMVKFGVNLFYCNHCATMVGYGAE</sequence>
<organism evidence="2 3">
    <name type="scientific">Lophiostoma macrostomum CBS 122681</name>
    <dbReference type="NCBI Taxonomy" id="1314788"/>
    <lineage>
        <taxon>Eukaryota</taxon>
        <taxon>Fungi</taxon>
        <taxon>Dikarya</taxon>
        <taxon>Ascomycota</taxon>
        <taxon>Pezizomycotina</taxon>
        <taxon>Dothideomycetes</taxon>
        <taxon>Pleosporomycetidae</taxon>
        <taxon>Pleosporales</taxon>
        <taxon>Lophiostomataceae</taxon>
        <taxon>Lophiostoma</taxon>
    </lineage>
</organism>
<dbReference type="AlphaFoldDB" id="A0A6A6SVK2"/>